<dbReference type="PANTHER" id="PTHR23259:SF70">
    <property type="entry name" value="ACCESSORY GLAND PROTEIN ACP62F-RELATED"/>
    <property type="match status" value="1"/>
</dbReference>
<keyword evidence="3" id="KW-0732">Signal</keyword>
<dbReference type="PANTHER" id="PTHR23259">
    <property type="entry name" value="RIDDLE"/>
    <property type="match status" value="1"/>
</dbReference>
<accession>A0A6P7FF56</accession>
<keyword evidence="1" id="KW-0646">Protease inhibitor</keyword>
<evidence type="ECO:0000313" key="5">
    <source>
        <dbReference type="RefSeq" id="XP_028133502.1"/>
    </source>
</evidence>
<feature type="domain" description="TIL" evidence="4">
    <location>
        <begin position="31"/>
        <end position="92"/>
    </location>
</feature>
<sequence>MHIISLTMKGIVCTVFVLLIVTLVFGQDDLCGPNSHYVQCKSCCPESTCQRFPSRFPRRCGICPAVCKAGCYCNLGFIRQSTNGPCIPIDKCF</sequence>
<dbReference type="RefSeq" id="XP_028133502.1">
    <property type="nucleotide sequence ID" value="XM_028277701.1"/>
</dbReference>
<evidence type="ECO:0000256" key="3">
    <source>
        <dbReference type="SAM" id="SignalP"/>
    </source>
</evidence>
<dbReference type="Pfam" id="PF01826">
    <property type="entry name" value="TIL"/>
    <property type="match status" value="1"/>
</dbReference>
<organism evidence="5">
    <name type="scientific">Diabrotica virgifera virgifera</name>
    <name type="common">western corn rootworm</name>
    <dbReference type="NCBI Taxonomy" id="50390"/>
    <lineage>
        <taxon>Eukaryota</taxon>
        <taxon>Metazoa</taxon>
        <taxon>Ecdysozoa</taxon>
        <taxon>Arthropoda</taxon>
        <taxon>Hexapoda</taxon>
        <taxon>Insecta</taxon>
        <taxon>Pterygota</taxon>
        <taxon>Neoptera</taxon>
        <taxon>Endopterygota</taxon>
        <taxon>Coleoptera</taxon>
        <taxon>Polyphaga</taxon>
        <taxon>Cucujiformia</taxon>
        <taxon>Chrysomeloidea</taxon>
        <taxon>Chrysomelidae</taxon>
        <taxon>Galerucinae</taxon>
        <taxon>Diabroticina</taxon>
        <taxon>Diabroticites</taxon>
        <taxon>Diabrotica</taxon>
    </lineage>
</organism>
<feature type="signal peptide" evidence="3">
    <location>
        <begin position="1"/>
        <end position="26"/>
    </location>
</feature>
<dbReference type="InterPro" id="IPR051368">
    <property type="entry name" value="SerProtInhib-TIL_Domain"/>
</dbReference>
<dbReference type="InterPro" id="IPR002919">
    <property type="entry name" value="TIL_dom"/>
</dbReference>
<evidence type="ECO:0000259" key="4">
    <source>
        <dbReference type="Pfam" id="PF01826"/>
    </source>
</evidence>
<proteinExistence type="predicted"/>
<keyword evidence="2" id="KW-1015">Disulfide bond</keyword>
<protein>
    <submittedName>
        <fullName evidence="5">Cysteine-rich venom protein 6-like</fullName>
    </submittedName>
</protein>
<evidence type="ECO:0000256" key="2">
    <source>
        <dbReference type="ARBA" id="ARBA00023157"/>
    </source>
</evidence>
<dbReference type="Gene3D" id="2.10.25.10">
    <property type="entry name" value="Laminin"/>
    <property type="match status" value="1"/>
</dbReference>
<dbReference type="SUPFAM" id="SSF57567">
    <property type="entry name" value="Serine protease inhibitors"/>
    <property type="match status" value="1"/>
</dbReference>
<gene>
    <name evidence="5" type="primary">LOC114328749</name>
</gene>
<dbReference type="CDD" id="cd19941">
    <property type="entry name" value="TIL"/>
    <property type="match status" value="1"/>
</dbReference>
<reference evidence="5" key="1">
    <citation type="submission" date="2025-08" db="UniProtKB">
        <authorList>
            <consortium name="RefSeq"/>
        </authorList>
    </citation>
    <scope>IDENTIFICATION</scope>
    <source>
        <tissue evidence="5">Whole insect</tissue>
    </source>
</reference>
<dbReference type="InterPro" id="IPR036084">
    <property type="entry name" value="Ser_inhib-like_sf"/>
</dbReference>
<feature type="chain" id="PRO_5027862742" evidence="3">
    <location>
        <begin position="27"/>
        <end position="93"/>
    </location>
</feature>
<name>A0A6P7FF56_DIAVI</name>
<evidence type="ECO:0000256" key="1">
    <source>
        <dbReference type="ARBA" id="ARBA00022690"/>
    </source>
</evidence>
<dbReference type="FunCoup" id="A0A6P7FF56">
    <property type="interactions" value="66"/>
</dbReference>
<dbReference type="GO" id="GO:0030414">
    <property type="term" value="F:peptidase inhibitor activity"/>
    <property type="evidence" value="ECO:0007669"/>
    <property type="project" value="UniProtKB-KW"/>
</dbReference>
<dbReference type="InParanoid" id="A0A6P7FF56"/>
<dbReference type="AlphaFoldDB" id="A0A6P7FF56"/>